<feature type="compositionally biased region" description="Basic and acidic residues" evidence="1">
    <location>
        <begin position="7"/>
        <end position="17"/>
    </location>
</feature>
<reference evidence="2 3" key="1">
    <citation type="submission" date="2015-09" db="EMBL/GenBank/DDBJ databases">
        <title>Sorangium comparison.</title>
        <authorList>
            <person name="Zaburannyi N."/>
            <person name="Bunk B."/>
            <person name="Overmann J."/>
            <person name="Mueller R."/>
        </authorList>
    </citation>
    <scope>NUCLEOTIDE SEQUENCE [LARGE SCALE GENOMIC DNA]</scope>
    <source>
        <strain evidence="2 3">So ceGT47</strain>
    </source>
</reference>
<feature type="compositionally biased region" description="Acidic residues" evidence="1">
    <location>
        <begin position="54"/>
        <end position="63"/>
    </location>
</feature>
<organism evidence="2 3">
    <name type="scientific">Sorangium cellulosum</name>
    <name type="common">Polyangium cellulosum</name>
    <dbReference type="NCBI Taxonomy" id="56"/>
    <lineage>
        <taxon>Bacteria</taxon>
        <taxon>Pseudomonadati</taxon>
        <taxon>Myxococcota</taxon>
        <taxon>Polyangia</taxon>
        <taxon>Polyangiales</taxon>
        <taxon>Polyangiaceae</taxon>
        <taxon>Sorangium</taxon>
    </lineage>
</organism>
<proteinExistence type="predicted"/>
<evidence type="ECO:0000313" key="2">
    <source>
        <dbReference type="EMBL" id="AUX25094.1"/>
    </source>
</evidence>
<feature type="compositionally biased region" description="Acidic residues" evidence="1">
    <location>
        <begin position="28"/>
        <end position="40"/>
    </location>
</feature>
<feature type="compositionally biased region" description="Acidic residues" evidence="1">
    <location>
        <begin position="157"/>
        <end position="166"/>
    </location>
</feature>
<feature type="region of interest" description="Disordered" evidence="1">
    <location>
        <begin position="1"/>
        <end position="166"/>
    </location>
</feature>
<protein>
    <submittedName>
        <fullName evidence="2">Uncharacterized protein</fullName>
    </submittedName>
</protein>
<dbReference type="AlphaFoldDB" id="A0A4P2Q6I3"/>
<evidence type="ECO:0000313" key="3">
    <source>
        <dbReference type="Proteomes" id="UP000295781"/>
    </source>
</evidence>
<dbReference type="RefSeq" id="WP_129351802.1">
    <property type="nucleotide sequence ID" value="NZ_CP012670.1"/>
</dbReference>
<dbReference type="EMBL" id="CP012670">
    <property type="protein sequence ID" value="AUX25094.1"/>
    <property type="molecule type" value="Genomic_DNA"/>
</dbReference>
<gene>
    <name evidence="2" type="ORF">SOCEGT47_056370</name>
</gene>
<sequence length="564" mass="57222">MSASRSCSERAAERREACPAPQPKRVVDDEDEREHDDDEHDDRLLDLPPLGHDDDAEDEESFEDLLQTVDDAEGGLDDVNASDLEIGVELSVDEDRATGEDEPADEGIDVGALHEGIDDAEAGSWLADEPLDPGEGDHDDLDEGGGAHGDDGGAEGTGEDPSDDVDERALPALDADQDGVYEGEDLLAELPDLADDQPPGWDALPWVVVEGAGAAVPCSALAVAGGYVVAGGAGDAALTSEPAARPGGRPRRADRAGGDRGTVLVVDPGALPARRAGIDASAASIALTDGALLIATRRGNLLFSEDRGKTASPLGAWGSGGAPVTLATTPGRLWVLSGKTLWSPAAGAVAHSLDAGASAAAGAPRRDAAAAPPRASLSPGPAVRDSVLRMSASGGVIVALTSAPSGPQLERLRGDDEGSPLLPLSGAARRAAEASDGQLAAAAGGRALALAGAGLLCVSRDGGETFRVLEGLPPVVALAFAGDHKAAPLLALVAREGERRAQLVHVPASAAPTLVAEIGAAPHAELEEEPTSPGAAALAWDASREVVWVACWAGLLALSRQRKH</sequence>
<accession>A0A4P2Q6I3</accession>
<feature type="region of interest" description="Disordered" evidence="1">
    <location>
        <begin position="237"/>
        <end position="261"/>
    </location>
</feature>
<name>A0A4P2Q6I3_SORCE</name>
<evidence type="ECO:0000256" key="1">
    <source>
        <dbReference type="SAM" id="MobiDB-lite"/>
    </source>
</evidence>
<dbReference type="Proteomes" id="UP000295781">
    <property type="component" value="Chromosome"/>
</dbReference>
<dbReference type="OrthoDB" id="5503638at2"/>
<dbReference type="SUPFAM" id="SSF110296">
    <property type="entry name" value="Oligoxyloglucan reducing end-specific cellobiohydrolase"/>
    <property type="match status" value="1"/>
</dbReference>
<feature type="compositionally biased region" description="Acidic residues" evidence="1">
    <location>
        <begin position="129"/>
        <end position="143"/>
    </location>
</feature>